<evidence type="ECO:0000256" key="5">
    <source>
        <dbReference type="ARBA" id="ARBA00023242"/>
    </source>
</evidence>
<dbReference type="SUPFAM" id="SSF101936">
    <property type="entry name" value="DNA-binding pseudobarrel domain"/>
    <property type="match status" value="1"/>
</dbReference>
<dbReference type="Gene3D" id="2.40.330.10">
    <property type="entry name" value="DNA-binding pseudobarrel domain"/>
    <property type="match status" value="1"/>
</dbReference>
<keyword evidence="9" id="KW-1185">Reference proteome</keyword>
<feature type="domain" description="TF-B3" evidence="7">
    <location>
        <begin position="104"/>
        <end position="144"/>
    </location>
</feature>
<proteinExistence type="predicted"/>
<dbReference type="GO" id="GO:0003677">
    <property type="term" value="F:DNA binding"/>
    <property type="evidence" value="ECO:0007669"/>
    <property type="project" value="UniProtKB-KW"/>
</dbReference>
<dbReference type="CDD" id="cd10017">
    <property type="entry name" value="B3_DNA"/>
    <property type="match status" value="1"/>
</dbReference>
<evidence type="ECO:0000256" key="1">
    <source>
        <dbReference type="ARBA" id="ARBA00004123"/>
    </source>
</evidence>
<dbReference type="InterPro" id="IPR015300">
    <property type="entry name" value="DNA-bd_pseudobarrel_sf"/>
</dbReference>
<reference evidence="9" key="1">
    <citation type="journal article" date="2024" name="IScience">
        <title>Strigolactones Initiate the Formation of Haustorium-like Structures in Castilleja.</title>
        <authorList>
            <person name="Buerger M."/>
            <person name="Peterson D."/>
            <person name="Chory J."/>
        </authorList>
    </citation>
    <scope>NUCLEOTIDE SEQUENCE [LARGE SCALE GENOMIC DNA]</scope>
</reference>
<evidence type="ECO:0000256" key="4">
    <source>
        <dbReference type="ARBA" id="ARBA00023163"/>
    </source>
</evidence>
<dbReference type="AlphaFoldDB" id="A0ABD3E6V4"/>
<evidence type="ECO:0000259" key="7">
    <source>
        <dbReference type="PROSITE" id="PS50863"/>
    </source>
</evidence>
<sequence>MSERREIPGPSKKNAPEENPSDIWPGPMNRLFTCKAYCFSRILTPPDVRPTNPELCIDACQGLFLFDSPETKFFAVYDENKTKSYNMLFSHYVTWQFVRYSITGEWEKFVTDHNLKAGDEISFYRFVEKSDRNGYFYVLKFDKNPSGLKDSENVSADESTRKKKILPGPGSSLMRNESFCLAKIITRYDVIEEHPELYFDTQEAVDLTGRPDIVNYAMGTYSKDLFVFDKDDRQYTMKLSHCIGVGLDCWNMKIRTLGSRSGN</sequence>
<dbReference type="Proteomes" id="UP001632038">
    <property type="component" value="Unassembled WGS sequence"/>
</dbReference>
<evidence type="ECO:0000256" key="3">
    <source>
        <dbReference type="ARBA" id="ARBA00023125"/>
    </source>
</evidence>
<evidence type="ECO:0000313" key="8">
    <source>
        <dbReference type="EMBL" id="KAL3650073.1"/>
    </source>
</evidence>
<feature type="region of interest" description="Disordered" evidence="6">
    <location>
        <begin position="150"/>
        <end position="169"/>
    </location>
</feature>
<keyword evidence="5" id="KW-0539">Nucleus</keyword>
<dbReference type="GO" id="GO:0005634">
    <property type="term" value="C:nucleus"/>
    <property type="evidence" value="ECO:0007669"/>
    <property type="project" value="UniProtKB-SubCell"/>
</dbReference>
<dbReference type="EMBL" id="JAVIJP010000007">
    <property type="protein sequence ID" value="KAL3650073.1"/>
    <property type="molecule type" value="Genomic_DNA"/>
</dbReference>
<keyword evidence="3" id="KW-0238">DNA-binding</keyword>
<gene>
    <name evidence="8" type="ORF">CASFOL_006476</name>
</gene>
<dbReference type="InterPro" id="IPR003340">
    <property type="entry name" value="B3_DNA-bd"/>
</dbReference>
<comment type="subcellular location">
    <subcellularLocation>
        <location evidence="1">Nucleus</location>
    </subcellularLocation>
</comment>
<evidence type="ECO:0000256" key="6">
    <source>
        <dbReference type="SAM" id="MobiDB-lite"/>
    </source>
</evidence>
<evidence type="ECO:0000313" key="9">
    <source>
        <dbReference type="Proteomes" id="UP001632038"/>
    </source>
</evidence>
<accession>A0ABD3E6V4</accession>
<protein>
    <recommendedName>
        <fullName evidence="7">TF-B3 domain-containing protein</fullName>
    </recommendedName>
</protein>
<keyword evidence="2" id="KW-0805">Transcription regulation</keyword>
<feature type="region of interest" description="Disordered" evidence="6">
    <location>
        <begin position="1"/>
        <end position="24"/>
    </location>
</feature>
<dbReference type="PROSITE" id="PS50863">
    <property type="entry name" value="B3"/>
    <property type="match status" value="1"/>
</dbReference>
<evidence type="ECO:0000256" key="2">
    <source>
        <dbReference type="ARBA" id="ARBA00023015"/>
    </source>
</evidence>
<organism evidence="8 9">
    <name type="scientific">Castilleja foliolosa</name>
    <dbReference type="NCBI Taxonomy" id="1961234"/>
    <lineage>
        <taxon>Eukaryota</taxon>
        <taxon>Viridiplantae</taxon>
        <taxon>Streptophyta</taxon>
        <taxon>Embryophyta</taxon>
        <taxon>Tracheophyta</taxon>
        <taxon>Spermatophyta</taxon>
        <taxon>Magnoliopsida</taxon>
        <taxon>eudicotyledons</taxon>
        <taxon>Gunneridae</taxon>
        <taxon>Pentapetalae</taxon>
        <taxon>asterids</taxon>
        <taxon>lamiids</taxon>
        <taxon>Lamiales</taxon>
        <taxon>Orobanchaceae</taxon>
        <taxon>Pedicularideae</taxon>
        <taxon>Castillejinae</taxon>
        <taxon>Castilleja</taxon>
    </lineage>
</organism>
<keyword evidence="4" id="KW-0804">Transcription</keyword>
<name>A0ABD3E6V4_9LAMI</name>
<comment type="caution">
    <text evidence="8">The sequence shown here is derived from an EMBL/GenBank/DDBJ whole genome shotgun (WGS) entry which is preliminary data.</text>
</comment>